<gene>
    <name evidence="2" type="ORF">ACFFJ3_07320</name>
</gene>
<evidence type="ECO:0008006" key="4">
    <source>
        <dbReference type="Google" id="ProtNLM"/>
    </source>
</evidence>
<evidence type="ECO:0000256" key="1">
    <source>
        <dbReference type="SAM" id="Phobius"/>
    </source>
</evidence>
<comment type="caution">
    <text evidence="2">The sequence shown here is derived from an EMBL/GenBank/DDBJ whole genome shotgun (WGS) entry which is preliminary data.</text>
</comment>
<evidence type="ECO:0000313" key="3">
    <source>
        <dbReference type="Proteomes" id="UP001589792"/>
    </source>
</evidence>
<reference evidence="2 3" key="1">
    <citation type="submission" date="2024-09" db="EMBL/GenBank/DDBJ databases">
        <authorList>
            <person name="Sun Q."/>
            <person name="Mori K."/>
        </authorList>
    </citation>
    <scope>NUCLEOTIDE SEQUENCE [LARGE SCALE GENOMIC DNA]</scope>
    <source>
        <strain evidence="2 3">CCM 8626</strain>
    </source>
</reference>
<organism evidence="2 3">
    <name type="scientific">Serratia aquatilis</name>
    <dbReference type="NCBI Taxonomy" id="1737515"/>
    <lineage>
        <taxon>Bacteria</taxon>
        <taxon>Pseudomonadati</taxon>
        <taxon>Pseudomonadota</taxon>
        <taxon>Gammaproteobacteria</taxon>
        <taxon>Enterobacterales</taxon>
        <taxon>Yersiniaceae</taxon>
        <taxon>Serratia</taxon>
    </lineage>
</organism>
<sequence>MKDKELPLLTGNRLRPTLGRLMVTGILLWGCCIPAMALTVSGPGFTPLGGSNLSSIAIGQGSWEYFSHVTPKGFNLMISTHPGNRFTDCMPGDVLPNIPTADGNYYGWELSPSGSGVYGVIYNSWASGRLWASLAGKTAISITATWEANGKASTNGTNNMAHCYTSIPRGERFAVKANEMSVDGYLNYGVYVDPTNPKAGNYTLAFYINSYRSEIITVTQNFDVILTACTVETPNQIRFGKVDSGVTTPVISQDDDVKISCSGRPPTVNVSYTAQAVSATQSQTELLMSNNQNQTLGTVRGFIGTNADSEAGCNDTASSIHFGAPAKSLLTAATNNQAHTIPLKWVFCPVNSAPPGEGTANATIDIIWQ</sequence>
<feature type="transmembrane region" description="Helical" evidence="1">
    <location>
        <begin position="21"/>
        <end position="45"/>
    </location>
</feature>
<keyword evidence="3" id="KW-1185">Reference proteome</keyword>
<accession>A0ABV6EBC7</accession>
<keyword evidence="1" id="KW-0812">Transmembrane</keyword>
<keyword evidence="1" id="KW-0472">Membrane</keyword>
<evidence type="ECO:0000313" key="2">
    <source>
        <dbReference type="EMBL" id="MFC0226312.1"/>
    </source>
</evidence>
<keyword evidence="1" id="KW-1133">Transmembrane helix</keyword>
<protein>
    <recommendedName>
        <fullName evidence="4">Fimbrial protein</fullName>
    </recommendedName>
</protein>
<dbReference type="Proteomes" id="UP001589792">
    <property type="component" value="Unassembled WGS sequence"/>
</dbReference>
<dbReference type="EMBL" id="JBHLXG010000005">
    <property type="protein sequence ID" value="MFC0226312.1"/>
    <property type="molecule type" value="Genomic_DNA"/>
</dbReference>
<name>A0ABV6EBC7_9GAMM</name>
<proteinExistence type="predicted"/>
<dbReference type="RefSeq" id="WP_380674011.1">
    <property type="nucleotide sequence ID" value="NZ_CP173186.1"/>
</dbReference>